<dbReference type="NCBIfam" id="NF003920">
    <property type="entry name" value="PRK05443.2-1"/>
    <property type="match status" value="1"/>
</dbReference>
<dbReference type="Proteomes" id="UP000199287">
    <property type="component" value="Unassembled WGS sequence"/>
</dbReference>
<evidence type="ECO:0000259" key="12">
    <source>
        <dbReference type="Pfam" id="PF13089"/>
    </source>
</evidence>
<feature type="binding site" evidence="8">
    <location>
        <position position="574"/>
    </location>
    <ligand>
        <name>ATP</name>
        <dbReference type="ChEBI" id="CHEBI:30616"/>
    </ligand>
</feature>
<evidence type="ECO:0000259" key="13">
    <source>
        <dbReference type="Pfam" id="PF13090"/>
    </source>
</evidence>
<keyword evidence="7 8" id="KW-0460">Magnesium</keyword>
<dbReference type="PIRSF" id="PIRSF015589">
    <property type="entry name" value="PP_kinase"/>
    <property type="match status" value="1"/>
</dbReference>
<dbReference type="InterPro" id="IPR025198">
    <property type="entry name" value="PPK_N_dom"/>
</dbReference>
<dbReference type="Gene3D" id="3.30.870.10">
    <property type="entry name" value="Endonuclease Chain A"/>
    <property type="match status" value="2"/>
</dbReference>
<evidence type="ECO:0000256" key="7">
    <source>
        <dbReference type="ARBA" id="ARBA00022842"/>
    </source>
</evidence>
<feature type="domain" description="Polyphosphate kinase middle" evidence="11">
    <location>
        <begin position="135"/>
        <end position="314"/>
    </location>
</feature>
<dbReference type="CDD" id="cd09165">
    <property type="entry name" value="PLDc_PaPPK1_C1_like"/>
    <property type="match status" value="1"/>
</dbReference>
<feature type="binding site" evidence="8">
    <location>
        <position position="602"/>
    </location>
    <ligand>
        <name>ATP</name>
        <dbReference type="ChEBI" id="CHEBI:30616"/>
    </ligand>
</feature>
<dbReference type="Gene3D" id="1.20.58.310">
    <property type="entry name" value="Polyphosphate kinase N-terminal domain"/>
    <property type="match status" value="1"/>
</dbReference>
<feature type="domain" description="Polyphosphate kinase C-terminal" evidence="14">
    <location>
        <begin position="341"/>
        <end position="506"/>
    </location>
</feature>
<reference evidence="16" key="1">
    <citation type="submission" date="2016-10" db="EMBL/GenBank/DDBJ databases">
        <authorList>
            <person name="Varghese N."/>
            <person name="Submissions S."/>
        </authorList>
    </citation>
    <scope>NUCLEOTIDE SEQUENCE [LARGE SCALE GENOMIC DNA]</scope>
    <source>
        <strain evidence="16">Z-7934</strain>
    </source>
</reference>
<dbReference type="Pfam" id="PF13089">
    <property type="entry name" value="PP_kinase_N"/>
    <property type="match status" value="1"/>
</dbReference>
<dbReference type="Pfam" id="PF17941">
    <property type="entry name" value="PP_kinase_C_1"/>
    <property type="match status" value="1"/>
</dbReference>
<dbReference type="InterPro" id="IPR036830">
    <property type="entry name" value="PP_kinase_middle_dom_sf"/>
</dbReference>
<gene>
    <name evidence="8" type="primary">ppk</name>
    <name evidence="15" type="ORF">SAMN05192551_10554</name>
</gene>
<dbReference type="OrthoDB" id="9761456at2"/>
<keyword evidence="16" id="KW-1185">Reference proteome</keyword>
<comment type="catalytic activity">
    <reaction evidence="8 9">
        <text>[phosphate](n) + ATP = [phosphate](n+1) + ADP</text>
        <dbReference type="Rhea" id="RHEA:19573"/>
        <dbReference type="Rhea" id="RHEA-COMP:9859"/>
        <dbReference type="Rhea" id="RHEA-COMP:14280"/>
        <dbReference type="ChEBI" id="CHEBI:16838"/>
        <dbReference type="ChEBI" id="CHEBI:30616"/>
        <dbReference type="ChEBI" id="CHEBI:456216"/>
        <dbReference type="EC" id="2.7.4.1"/>
    </reaction>
</comment>
<dbReference type="SUPFAM" id="SSF140356">
    <property type="entry name" value="PPK N-terminal domain-like"/>
    <property type="match status" value="1"/>
</dbReference>
<evidence type="ECO:0000256" key="10">
    <source>
        <dbReference type="SAM" id="MobiDB-lite"/>
    </source>
</evidence>
<keyword evidence="3 8" id="KW-0479">Metal-binding</keyword>
<keyword evidence="1 8" id="KW-0597">Phosphoprotein</keyword>
<dbReference type="EC" id="2.7.4.1" evidence="8 9"/>
<feature type="binding site" evidence="8">
    <location>
        <position position="59"/>
    </location>
    <ligand>
        <name>ATP</name>
        <dbReference type="ChEBI" id="CHEBI:30616"/>
    </ligand>
</feature>
<dbReference type="Pfam" id="PF02503">
    <property type="entry name" value="PP_kinase"/>
    <property type="match status" value="1"/>
</dbReference>
<dbReference type="PANTHER" id="PTHR30218">
    <property type="entry name" value="POLYPHOSPHATE KINASE"/>
    <property type="match status" value="1"/>
</dbReference>
<dbReference type="InterPro" id="IPR041108">
    <property type="entry name" value="PP_kinase_C_1"/>
</dbReference>
<dbReference type="NCBIfam" id="NF003917">
    <property type="entry name" value="PRK05443.1-1"/>
    <property type="match status" value="1"/>
</dbReference>
<dbReference type="HAMAP" id="MF_00347">
    <property type="entry name" value="Polyphosphate_kinase"/>
    <property type="match status" value="1"/>
</dbReference>
<evidence type="ECO:0000313" key="16">
    <source>
        <dbReference type="Proteomes" id="UP000199287"/>
    </source>
</evidence>
<dbReference type="RefSeq" id="WP_093371944.1">
    <property type="nucleotide sequence ID" value="NZ_FOQA01000005.1"/>
</dbReference>
<dbReference type="AlphaFoldDB" id="A0A1I3ELI1"/>
<dbReference type="SUPFAM" id="SSF143724">
    <property type="entry name" value="PHP14-like"/>
    <property type="match status" value="1"/>
</dbReference>
<feature type="active site" description="Phosphohistidine intermediate" evidence="8">
    <location>
        <position position="445"/>
    </location>
</feature>
<dbReference type="GO" id="GO:0005524">
    <property type="term" value="F:ATP binding"/>
    <property type="evidence" value="ECO:0007669"/>
    <property type="project" value="UniProtKB-KW"/>
</dbReference>
<keyword evidence="6 8" id="KW-0067">ATP-binding</keyword>
<dbReference type="STRING" id="69895.SAMN05192551_10554"/>
<evidence type="ECO:0000256" key="6">
    <source>
        <dbReference type="ARBA" id="ARBA00022840"/>
    </source>
</evidence>
<dbReference type="NCBIfam" id="NF003918">
    <property type="entry name" value="PRK05443.1-2"/>
    <property type="match status" value="1"/>
</dbReference>
<comment type="cofactor">
    <cofactor evidence="8">
        <name>Mg(2+)</name>
        <dbReference type="ChEBI" id="CHEBI:18420"/>
    </cofactor>
</comment>
<evidence type="ECO:0000256" key="1">
    <source>
        <dbReference type="ARBA" id="ARBA00022553"/>
    </source>
</evidence>
<organism evidence="15 16">
    <name type="scientific">Tindallia magadiensis</name>
    <dbReference type="NCBI Taxonomy" id="69895"/>
    <lineage>
        <taxon>Bacteria</taxon>
        <taxon>Bacillati</taxon>
        <taxon>Bacillota</taxon>
        <taxon>Clostridia</taxon>
        <taxon>Peptostreptococcales</taxon>
        <taxon>Tindalliaceae</taxon>
        <taxon>Tindallia</taxon>
    </lineage>
</organism>
<keyword evidence="2 8" id="KW-0808">Transferase</keyword>
<dbReference type="InterPro" id="IPR024953">
    <property type="entry name" value="PP_kinase_middle"/>
</dbReference>
<dbReference type="InterPro" id="IPR025200">
    <property type="entry name" value="PPK_C_dom2"/>
</dbReference>
<evidence type="ECO:0000256" key="5">
    <source>
        <dbReference type="ARBA" id="ARBA00022777"/>
    </source>
</evidence>
<feature type="domain" description="Polyphosphate kinase N-terminal" evidence="12">
    <location>
        <begin position="21"/>
        <end position="126"/>
    </location>
</feature>
<feature type="binding site" evidence="8">
    <location>
        <position position="385"/>
    </location>
    <ligand>
        <name>Mg(2+)</name>
        <dbReference type="ChEBI" id="CHEBI:18420"/>
    </ligand>
</feature>
<evidence type="ECO:0000256" key="3">
    <source>
        <dbReference type="ARBA" id="ARBA00022723"/>
    </source>
</evidence>
<evidence type="ECO:0000256" key="2">
    <source>
        <dbReference type="ARBA" id="ARBA00022679"/>
    </source>
</evidence>
<dbReference type="PANTHER" id="PTHR30218:SF0">
    <property type="entry name" value="POLYPHOSPHATE KINASE"/>
    <property type="match status" value="1"/>
</dbReference>
<evidence type="ECO:0000256" key="9">
    <source>
        <dbReference type="RuleBase" id="RU003800"/>
    </source>
</evidence>
<feature type="region of interest" description="Disordered" evidence="10">
    <location>
        <begin position="695"/>
        <end position="719"/>
    </location>
</feature>
<comment type="PTM">
    <text evidence="8 9">An intermediate of this reaction is the autophosphorylated ppk in which a phosphate is covalently linked to a histidine residue through a N-P bond.</text>
</comment>
<dbReference type="Gene3D" id="3.30.1840.10">
    <property type="entry name" value="Polyphosphate kinase middle domain"/>
    <property type="match status" value="1"/>
</dbReference>
<dbReference type="CDD" id="cd09168">
    <property type="entry name" value="PLDc_PaPPK1_C2_like"/>
    <property type="match status" value="1"/>
</dbReference>
<dbReference type="GO" id="GO:0006799">
    <property type="term" value="P:polyphosphate biosynthetic process"/>
    <property type="evidence" value="ECO:0007669"/>
    <property type="project" value="UniProtKB-UniRule"/>
</dbReference>
<proteinExistence type="inferred from homology"/>
<dbReference type="Pfam" id="PF13090">
    <property type="entry name" value="PP_kinase_C"/>
    <property type="match status" value="1"/>
</dbReference>
<evidence type="ECO:0000313" key="15">
    <source>
        <dbReference type="EMBL" id="SFH99670.1"/>
    </source>
</evidence>
<dbReference type="SUPFAM" id="SSF56024">
    <property type="entry name" value="Phospholipase D/nuclease"/>
    <property type="match status" value="2"/>
</dbReference>
<name>A0A1I3ELI1_9FIRM</name>
<accession>A0A1I3ELI1</accession>
<dbReference type="EMBL" id="FOQA01000005">
    <property type="protein sequence ID" value="SFH99670.1"/>
    <property type="molecule type" value="Genomic_DNA"/>
</dbReference>
<evidence type="ECO:0000256" key="4">
    <source>
        <dbReference type="ARBA" id="ARBA00022741"/>
    </source>
</evidence>
<keyword evidence="4 8" id="KW-0547">Nucleotide-binding</keyword>
<sequence length="719" mass="82364">MELKPPKESIKPSDQYDSRHFINRELSWLEFNHRVMEESRDKNNPLFERLKFLAIVTSNLDEFFMVRVASLKDQVNAGYQKPDPAGLTPKRQLKHISQRVHQMVKEQYNTFNKSLKPLLQKEGFYLLRRDQISAEQHGFLEDYFKKMLYPVLTPMAVDSSRPFPLILNRSLNIAMLVQGKEATSPTFATVQVPSVLPRVVELPAGKTGRNFMMLEEIMMLFSNRLFSGHQVLSAAPYRITRNADLTIEEEEAKDLLIEIEKSIRRRRWGAAIRLEIDAGMDDVLRDFLQSALEIHKGEIYPIKGPLDLSFLMKINKIKGFDHLLFEPTEPVMPAEFIGEESIFDIIAKGDRFLHHPYDSFQPVVRLVQEAAADPKVLAIKQTLYRVSGDSPIIKALAEAAEAGKQVTVLVEVMARFDEENNILWAKKLEQAGCHVIYGLVGLKTHSKIILVVRKEEDRIKRYLHLGTGNYNDNTAKLYTDMGLLTCNEYYGAEASAFFNMLTGYSQPPDLYKLTVAPLNLRQTFTRYIRREAGYARQGKKAAIVAQMNSLVDPQIITELYDASQAGVKIKLLVRGICCLRPGVEGISENIEVRSIVGRFLEHPRIYRFYNDGEKNIYLSSADWMTRNLDRRVELMFEIEDKSLKSSLERTLEIIFSDTQKTRILGADGLYKRVDRRGKVKLNAQEYFCGRAIEKSKRAKGKEEDHKIGEPITSSEDIAK</sequence>
<comment type="similarity">
    <text evidence="8 9">Belongs to the polyphosphate kinase 1 (PPK1) family.</text>
</comment>
<dbReference type="GO" id="GO:0009358">
    <property type="term" value="C:polyphosphate kinase complex"/>
    <property type="evidence" value="ECO:0007669"/>
    <property type="project" value="InterPro"/>
</dbReference>
<feature type="binding site" evidence="8">
    <location>
        <position position="415"/>
    </location>
    <ligand>
        <name>Mg(2+)</name>
        <dbReference type="ChEBI" id="CHEBI:18420"/>
    </ligand>
</feature>
<dbReference type="NCBIfam" id="TIGR03705">
    <property type="entry name" value="poly_P_kin"/>
    <property type="match status" value="1"/>
</dbReference>
<comment type="function">
    <text evidence="8 9">Catalyzes the reversible transfer of the terminal phosphate of ATP to form a long-chain polyphosphate (polyP).</text>
</comment>
<feature type="domain" description="Polyphosphate kinase C-terminal" evidence="13">
    <location>
        <begin position="513"/>
        <end position="684"/>
    </location>
</feature>
<dbReference type="FunFam" id="3.30.870.10:FF:000001">
    <property type="entry name" value="Polyphosphate kinase"/>
    <property type="match status" value="1"/>
</dbReference>
<dbReference type="GO" id="GO:0046872">
    <property type="term" value="F:metal ion binding"/>
    <property type="evidence" value="ECO:0007669"/>
    <property type="project" value="UniProtKB-KW"/>
</dbReference>
<feature type="compositionally biased region" description="Basic and acidic residues" evidence="10">
    <location>
        <begin position="695"/>
        <end position="708"/>
    </location>
</feature>
<dbReference type="InterPro" id="IPR003414">
    <property type="entry name" value="PP_kinase"/>
</dbReference>
<dbReference type="NCBIfam" id="NF003921">
    <property type="entry name" value="PRK05443.2-2"/>
    <property type="match status" value="1"/>
</dbReference>
<evidence type="ECO:0000259" key="14">
    <source>
        <dbReference type="Pfam" id="PF17941"/>
    </source>
</evidence>
<evidence type="ECO:0000256" key="8">
    <source>
        <dbReference type="HAMAP-Rule" id="MF_00347"/>
    </source>
</evidence>
<dbReference type="InterPro" id="IPR036832">
    <property type="entry name" value="PPK_N_dom_sf"/>
</dbReference>
<dbReference type="GO" id="GO:0008976">
    <property type="term" value="F:polyphosphate kinase activity"/>
    <property type="evidence" value="ECO:0007669"/>
    <property type="project" value="UniProtKB-UniRule"/>
</dbReference>
<protein>
    <recommendedName>
        <fullName evidence="8 9">Polyphosphate kinase</fullName>
        <ecNumber evidence="8 9">2.7.4.1</ecNumber>
    </recommendedName>
    <alternativeName>
        <fullName evidence="8">ATP-polyphosphate phosphotransferase</fullName>
    </alternativeName>
    <alternativeName>
        <fullName evidence="8">Polyphosphoric acid kinase</fullName>
    </alternativeName>
</protein>
<keyword evidence="5 8" id="KW-0418">Kinase</keyword>
<evidence type="ECO:0000259" key="11">
    <source>
        <dbReference type="Pfam" id="PF02503"/>
    </source>
</evidence>
<feature type="binding site" evidence="8">
    <location>
        <position position="478"/>
    </location>
    <ligand>
        <name>ATP</name>
        <dbReference type="ChEBI" id="CHEBI:30616"/>
    </ligand>
</feature>